<gene>
    <name evidence="1" type="ordered locus">Poras_0469</name>
</gene>
<sequence>MVTVYNAQGDMRQVLLREFDGLTRCLVQIVGSRY</sequence>
<evidence type="ECO:0000313" key="2">
    <source>
        <dbReference type="Proteomes" id="UP000006545"/>
    </source>
</evidence>
<organism evidence="1 2">
    <name type="scientific">Porphyromonas asaccharolytica (strain ATCC 25260 / DSM 20707 / BCRC 10618 / CCUG 7834 / JCM 6326 / LMG 13178 / VPI 4198 / B440)</name>
    <name type="common">Bacteroides asaccharolyticus</name>
    <dbReference type="NCBI Taxonomy" id="879243"/>
    <lineage>
        <taxon>Bacteria</taxon>
        <taxon>Pseudomonadati</taxon>
        <taxon>Bacteroidota</taxon>
        <taxon>Bacteroidia</taxon>
        <taxon>Bacteroidales</taxon>
        <taxon>Porphyromonadaceae</taxon>
        <taxon>Porphyromonas</taxon>
    </lineage>
</organism>
<accession>F4KNF2</accession>
<dbReference type="AlphaFoldDB" id="F4KNF2"/>
<proteinExistence type="predicted"/>
<dbReference type="STRING" id="879243.Poras_0469"/>
<evidence type="ECO:0000313" key="1">
    <source>
        <dbReference type="EMBL" id="AEE12423.1"/>
    </source>
</evidence>
<dbReference type="HOGENOM" id="CLU_3375193_0_0_10"/>
<protein>
    <submittedName>
        <fullName evidence="1">Uncharacterized protein</fullName>
    </submittedName>
</protein>
<dbReference type="Proteomes" id="UP000006545">
    <property type="component" value="Chromosome"/>
</dbReference>
<dbReference type="EMBL" id="CP002689">
    <property type="protein sequence ID" value="AEE12423.1"/>
    <property type="molecule type" value="Genomic_DNA"/>
</dbReference>
<reference evidence="2" key="1">
    <citation type="submission" date="2011-04" db="EMBL/GenBank/DDBJ databases">
        <title>The complete genome of Porphyromonas asaccharolytica DSM 20707.</title>
        <authorList>
            <person name="Lucas S."/>
            <person name="Han J."/>
            <person name="Lapidus A."/>
            <person name="Bruce D."/>
            <person name="Goodwin L."/>
            <person name="Pitluck S."/>
            <person name="Peters L."/>
            <person name="Kyrpides N."/>
            <person name="Mavromatis K."/>
            <person name="Ivanova N."/>
            <person name="Ovchinnikova G."/>
            <person name="Pagani I."/>
            <person name="Lu M."/>
            <person name="Detter J.C."/>
            <person name="Tapia R."/>
            <person name="Han C."/>
            <person name="Land M."/>
            <person name="Hauser L."/>
            <person name="Markowitz V."/>
            <person name="Cheng J.-F."/>
            <person name="Hugenholtz P."/>
            <person name="Woyke T."/>
            <person name="Wu D."/>
            <person name="Gronow S."/>
            <person name="Wellnitz S."/>
            <person name="Brambilla E."/>
            <person name="Klenk H.-P."/>
            <person name="Eisen J.A."/>
        </authorList>
    </citation>
    <scope>NUCLEOTIDE SEQUENCE [LARGE SCALE GENOMIC DNA]</scope>
    <source>
        <strain evidence="2">ATCC 25260 / DSM 20707 / VPI 4198</strain>
    </source>
</reference>
<dbReference type="KEGG" id="pah:Poras_0469"/>
<keyword evidence="2" id="KW-1185">Reference proteome</keyword>
<name>F4KNF2_PORAD</name>